<accession>D1BGB0</accession>
<sequence>MYALSRSVALVLVAVVAPVAGSVGFLAAVAVVMVVVQAGDSVVGAKVRDRFKTFGPAATAAANLAALVWMLAG</sequence>
<keyword evidence="1" id="KW-1133">Transmembrane helix</keyword>
<organism evidence="2 3">
    <name type="scientific">Sanguibacter keddieii (strain ATCC 51767 / DSM 10542 / NCFB 3025 / ST-74)</name>
    <dbReference type="NCBI Taxonomy" id="446469"/>
    <lineage>
        <taxon>Bacteria</taxon>
        <taxon>Bacillati</taxon>
        <taxon>Actinomycetota</taxon>
        <taxon>Actinomycetes</taxon>
        <taxon>Micrococcales</taxon>
        <taxon>Sanguibacteraceae</taxon>
        <taxon>Sanguibacter</taxon>
    </lineage>
</organism>
<protein>
    <submittedName>
        <fullName evidence="2">Uncharacterized protein</fullName>
    </submittedName>
</protein>
<dbReference type="HOGENOM" id="CLU_172494_1_0_11"/>
<evidence type="ECO:0000313" key="3">
    <source>
        <dbReference type="Proteomes" id="UP000000322"/>
    </source>
</evidence>
<dbReference type="KEGG" id="ske:Sked_37440"/>
<evidence type="ECO:0000256" key="1">
    <source>
        <dbReference type="SAM" id="Phobius"/>
    </source>
</evidence>
<keyword evidence="1" id="KW-0812">Transmembrane</keyword>
<dbReference type="AlphaFoldDB" id="D1BGB0"/>
<dbReference type="EMBL" id="CP001819">
    <property type="protein sequence ID" value="ACZ23627.1"/>
    <property type="molecule type" value="Genomic_DNA"/>
</dbReference>
<keyword evidence="3" id="KW-1185">Reference proteome</keyword>
<dbReference type="eggNOG" id="ENOG5033IXW">
    <property type="taxonomic scope" value="Bacteria"/>
</dbReference>
<dbReference type="RefSeq" id="WP_012868695.1">
    <property type="nucleotide sequence ID" value="NC_013521.1"/>
</dbReference>
<proteinExistence type="predicted"/>
<dbReference type="Proteomes" id="UP000000322">
    <property type="component" value="Chromosome"/>
</dbReference>
<evidence type="ECO:0000313" key="2">
    <source>
        <dbReference type="EMBL" id="ACZ23627.1"/>
    </source>
</evidence>
<gene>
    <name evidence="2" type="ordered locus">Sked_37440</name>
</gene>
<reference evidence="2 3" key="1">
    <citation type="journal article" date="2009" name="Stand. Genomic Sci.">
        <title>Complete genome sequence of Sanguibacter keddieii type strain (ST-74).</title>
        <authorList>
            <person name="Ivanova N."/>
            <person name="Sikorski J."/>
            <person name="Sims D."/>
            <person name="Brettin T."/>
            <person name="Detter J.C."/>
            <person name="Han C."/>
            <person name="Lapidus A."/>
            <person name="Copeland A."/>
            <person name="Glavina Del Rio T."/>
            <person name="Nolan M."/>
            <person name="Chen F."/>
            <person name="Lucas S."/>
            <person name="Tice H."/>
            <person name="Cheng J.F."/>
            <person name="Bruce D."/>
            <person name="Goodwin L."/>
            <person name="Pitluck S."/>
            <person name="Pati A."/>
            <person name="Mavromatis K."/>
            <person name="Chen A."/>
            <person name="Palaniappan K."/>
            <person name="D'haeseleer P."/>
            <person name="Chain P."/>
            <person name="Bristow J."/>
            <person name="Eisen J.A."/>
            <person name="Markowitz V."/>
            <person name="Hugenholtz P."/>
            <person name="Goker M."/>
            <person name="Pukall R."/>
            <person name="Klenk H.P."/>
            <person name="Kyrpides N.C."/>
        </authorList>
    </citation>
    <scope>NUCLEOTIDE SEQUENCE [LARGE SCALE GENOMIC DNA]</scope>
    <source>
        <strain evidence="3">ATCC 51767 / DSM 10542 / NCFB 3025 / ST-74</strain>
    </source>
</reference>
<feature type="transmembrane region" description="Helical" evidence="1">
    <location>
        <begin position="54"/>
        <end position="72"/>
    </location>
</feature>
<name>D1BGB0_SANKS</name>
<keyword evidence="1" id="KW-0472">Membrane</keyword>